<protein>
    <recommendedName>
        <fullName evidence="4">HMG box domain-containing protein</fullName>
    </recommendedName>
</protein>
<dbReference type="GO" id="GO:0003677">
    <property type="term" value="F:DNA binding"/>
    <property type="evidence" value="ECO:0007669"/>
    <property type="project" value="UniProtKB-UniRule"/>
</dbReference>
<evidence type="ECO:0000313" key="5">
    <source>
        <dbReference type="EMBL" id="CAD8465534.1"/>
    </source>
</evidence>
<dbReference type="AlphaFoldDB" id="A0A7S0DV16"/>
<organism evidence="5">
    <name type="scientific">Hanusia phi</name>
    <dbReference type="NCBI Taxonomy" id="3032"/>
    <lineage>
        <taxon>Eukaryota</taxon>
        <taxon>Cryptophyceae</taxon>
        <taxon>Pyrenomonadales</taxon>
        <taxon>Geminigeraceae</taxon>
        <taxon>Hanusia</taxon>
    </lineage>
</organism>
<dbReference type="Pfam" id="PF00505">
    <property type="entry name" value="HMG_box"/>
    <property type="match status" value="1"/>
</dbReference>
<dbReference type="PANTHER" id="PTHR48112">
    <property type="entry name" value="HIGH MOBILITY GROUP PROTEIN DSP1"/>
    <property type="match status" value="1"/>
</dbReference>
<gene>
    <name evidence="5" type="ORF">HPHI1048_LOCUS172</name>
</gene>
<dbReference type="InterPro" id="IPR050342">
    <property type="entry name" value="HMGB"/>
</dbReference>
<feature type="domain" description="HMG box" evidence="4">
    <location>
        <begin position="85"/>
        <end position="153"/>
    </location>
</feature>
<dbReference type="PRINTS" id="PR00886">
    <property type="entry name" value="HIGHMOBLTY12"/>
</dbReference>
<accession>A0A7S0DV16</accession>
<keyword evidence="1 2" id="KW-0238">DNA-binding</keyword>
<dbReference type="InterPro" id="IPR036910">
    <property type="entry name" value="HMG_box_dom_sf"/>
</dbReference>
<evidence type="ECO:0000259" key="4">
    <source>
        <dbReference type="PROSITE" id="PS50118"/>
    </source>
</evidence>
<dbReference type="InterPro" id="IPR009071">
    <property type="entry name" value="HMG_box_dom"/>
</dbReference>
<dbReference type="EMBL" id="HBEO01000241">
    <property type="protein sequence ID" value="CAD8465534.1"/>
    <property type="molecule type" value="Transcribed_RNA"/>
</dbReference>
<feature type="region of interest" description="Disordered" evidence="3">
    <location>
        <begin position="66"/>
        <end position="87"/>
    </location>
</feature>
<evidence type="ECO:0000256" key="3">
    <source>
        <dbReference type="SAM" id="MobiDB-lite"/>
    </source>
</evidence>
<feature type="DNA-binding region" description="HMG box" evidence="2">
    <location>
        <begin position="85"/>
        <end position="153"/>
    </location>
</feature>
<sequence>MWAFPPSAYHYPGGYPPQQPGMPQAYPPPAMYTPQGQMQPYGAWPPGYPGMPAAYPVAMGKLGKVPEIGTKGRRRRKKQVLQGGPKKPATSFVLFSNTVREEVKAANPGLSFLELGKKLGEMWREMDPAVRKEYEDRATAAKDRYLEEKKIWLAQRAAGMTQD</sequence>
<dbReference type="Gene3D" id="1.10.30.10">
    <property type="entry name" value="High mobility group box domain"/>
    <property type="match status" value="1"/>
</dbReference>
<dbReference type="SMART" id="SM00398">
    <property type="entry name" value="HMG"/>
    <property type="match status" value="1"/>
</dbReference>
<dbReference type="SUPFAM" id="SSF47095">
    <property type="entry name" value="HMG-box"/>
    <property type="match status" value="1"/>
</dbReference>
<dbReference type="GO" id="GO:0005634">
    <property type="term" value="C:nucleus"/>
    <property type="evidence" value="ECO:0007669"/>
    <property type="project" value="UniProtKB-UniRule"/>
</dbReference>
<reference evidence="5" key="1">
    <citation type="submission" date="2021-01" db="EMBL/GenBank/DDBJ databases">
        <authorList>
            <person name="Corre E."/>
            <person name="Pelletier E."/>
            <person name="Niang G."/>
            <person name="Scheremetjew M."/>
            <person name="Finn R."/>
            <person name="Kale V."/>
            <person name="Holt S."/>
            <person name="Cochrane G."/>
            <person name="Meng A."/>
            <person name="Brown T."/>
            <person name="Cohen L."/>
        </authorList>
    </citation>
    <scope>NUCLEOTIDE SEQUENCE</scope>
    <source>
        <strain evidence="5">CCMP325</strain>
    </source>
</reference>
<dbReference type="PROSITE" id="PS50118">
    <property type="entry name" value="HMG_BOX_2"/>
    <property type="match status" value="1"/>
</dbReference>
<evidence type="ECO:0000256" key="1">
    <source>
        <dbReference type="ARBA" id="ARBA00023125"/>
    </source>
</evidence>
<name>A0A7S0DV16_9CRYP</name>
<evidence type="ECO:0000256" key="2">
    <source>
        <dbReference type="PROSITE-ProRule" id="PRU00267"/>
    </source>
</evidence>
<keyword evidence="2" id="KW-0539">Nucleus</keyword>
<proteinExistence type="predicted"/>